<feature type="non-terminal residue" evidence="1">
    <location>
        <position position="43"/>
    </location>
</feature>
<reference evidence="1" key="1">
    <citation type="submission" date="2016-05" db="EMBL/GenBank/DDBJ databases">
        <authorList>
            <person name="Lavstsen T."/>
            <person name="Jespersen J.S."/>
        </authorList>
    </citation>
    <scope>NUCLEOTIDE SEQUENCE</scope>
    <source>
        <tissue evidence="1">Brain</tissue>
    </source>
</reference>
<evidence type="ECO:0000313" key="1">
    <source>
        <dbReference type="EMBL" id="SBQ51234.1"/>
    </source>
</evidence>
<dbReference type="AlphaFoldDB" id="A0A1A8EZE9"/>
<accession>A0A1A8EZE9</accession>
<reference evidence="1" key="2">
    <citation type="submission" date="2016-06" db="EMBL/GenBank/DDBJ databases">
        <title>The genome of a short-lived fish provides insights into sex chromosome evolution and the genetic control of aging.</title>
        <authorList>
            <person name="Reichwald K."/>
            <person name="Felder M."/>
            <person name="Petzold A."/>
            <person name="Koch P."/>
            <person name="Groth M."/>
            <person name="Platzer M."/>
        </authorList>
    </citation>
    <scope>NUCLEOTIDE SEQUENCE</scope>
    <source>
        <tissue evidence="1">Brain</tissue>
    </source>
</reference>
<protein>
    <submittedName>
        <fullName evidence="1">Uncharacterized protein</fullName>
    </submittedName>
</protein>
<proteinExistence type="predicted"/>
<dbReference type="EMBL" id="HAEB01004707">
    <property type="protein sequence ID" value="SBQ51234.1"/>
    <property type="molecule type" value="Transcribed_RNA"/>
</dbReference>
<sequence>SAGLVYKEDGEHSLTPDDCYCFVVSSPSSQSPGFCFSVSSNFL</sequence>
<name>A0A1A8EZE9_9TELE</name>
<organism evidence="1">
    <name type="scientific">Nothobranchius korthausae</name>
    <dbReference type="NCBI Taxonomy" id="1143690"/>
    <lineage>
        <taxon>Eukaryota</taxon>
        <taxon>Metazoa</taxon>
        <taxon>Chordata</taxon>
        <taxon>Craniata</taxon>
        <taxon>Vertebrata</taxon>
        <taxon>Euteleostomi</taxon>
        <taxon>Actinopterygii</taxon>
        <taxon>Neopterygii</taxon>
        <taxon>Teleostei</taxon>
        <taxon>Neoteleostei</taxon>
        <taxon>Acanthomorphata</taxon>
        <taxon>Ovalentaria</taxon>
        <taxon>Atherinomorphae</taxon>
        <taxon>Cyprinodontiformes</taxon>
        <taxon>Nothobranchiidae</taxon>
        <taxon>Nothobranchius</taxon>
    </lineage>
</organism>
<feature type="non-terminal residue" evidence="1">
    <location>
        <position position="1"/>
    </location>
</feature>
<gene>
    <name evidence="1" type="primary">Nfu_g_1_016970</name>
</gene>